<reference evidence="12" key="3">
    <citation type="submission" date="2018-08" db="UniProtKB">
        <authorList>
            <consortium name="EnsemblPlants"/>
        </authorList>
    </citation>
    <scope>IDENTIFICATION</scope>
    <source>
        <strain evidence="12">cv. Bd21</strain>
    </source>
</reference>
<dbReference type="EnsemblPlants" id="KQJ84052">
    <property type="protein sequence ID" value="KQJ84052"/>
    <property type="gene ID" value="BRADI_5g18370v3"/>
</dbReference>
<evidence type="ECO:0000256" key="3">
    <source>
        <dbReference type="ARBA" id="ARBA00022512"/>
    </source>
</evidence>
<dbReference type="PANTHER" id="PTHR31375">
    <property type="match status" value="1"/>
</dbReference>
<evidence type="ECO:0000313" key="12">
    <source>
        <dbReference type="EnsemblPlants" id="KQJ84052"/>
    </source>
</evidence>
<dbReference type="InParanoid" id="A0A0Q3ECD1"/>
<feature type="signal peptide" evidence="10">
    <location>
        <begin position="1"/>
        <end position="24"/>
    </location>
</feature>
<evidence type="ECO:0008006" key="14">
    <source>
        <dbReference type="Google" id="ProtNLM"/>
    </source>
</evidence>
<evidence type="ECO:0000256" key="1">
    <source>
        <dbReference type="ARBA" id="ARBA00004191"/>
    </source>
</evidence>
<dbReference type="Proteomes" id="UP000008810">
    <property type="component" value="Chromosome 5"/>
</dbReference>
<dbReference type="SMART" id="SM00710">
    <property type="entry name" value="PbH1"/>
    <property type="match status" value="5"/>
</dbReference>
<keyword evidence="3" id="KW-0134">Cell wall</keyword>
<evidence type="ECO:0000256" key="6">
    <source>
        <dbReference type="ARBA" id="ARBA00023295"/>
    </source>
</evidence>
<reference evidence="11" key="2">
    <citation type="submission" date="2017-06" db="EMBL/GenBank/DDBJ databases">
        <title>WGS assembly of Brachypodium distachyon.</title>
        <authorList>
            <consortium name="The International Brachypodium Initiative"/>
            <person name="Lucas S."/>
            <person name="Harmon-Smith M."/>
            <person name="Lail K."/>
            <person name="Tice H."/>
            <person name="Grimwood J."/>
            <person name="Bruce D."/>
            <person name="Barry K."/>
            <person name="Shu S."/>
            <person name="Lindquist E."/>
            <person name="Wang M."/>
            <person name="Pitluck S."/>
            <person name="Vogel J.P."/>
            <person name="Garvin D.F."/>
            <person name="Mockler T.C."/>
            <person name="Schmutz J."/>
            <person name="Rokhsar D."/>
            <person name="Bevan M.W."/>
        </authorList>
    </citation>
    <scope>NUCLEOTIDE SEQUENCE</scope>
    <source>
        <strain evidence="11">Bd21</strain>
    </source>
</reference>
<dbReference type="Pfam" id="PF00295">
    <property type="entry name" value="Glyco_hydro_28"/>
    <property type="match status" value="1"/>
</dbReference>
<evidence type="ECO:0000256" key="4">
    <source>
        <dbReference type="ARBA" id="ARBA00022525"/>
    </source>
</evidence>
<dbReference type="OrthoDB" id="187139at2759"/>
<gene>
    <name evidence="11" type="ORF">BRADI_5g18370v3</name>
</gene>
<evidence type="ECO:0000256" key="2">
    <source>
        <dbReference type="ARBA" id="ARBA00008834"/>
    </source>
</evidence>
<feature type="active site" evidence="8">
    <location>
        <position position="241"/>
    </location>
</feature>
<keyword evidence="7" id="KW-0961">Cell wall biogenesis/degradation</keyword>
<dbReference type="GO" id="GO:0071555">
    <property type="term" value="P:cell wall organization"/>
    <property type="evidence" value="ECO:0007669"/>
    <property type="project" value="UniProtKB-KW"/>
</dbReference>
<evidence type="ECO:0000313" key="11">
    <source>
        <dbReference type="EMBL" id="KQJ84052.1"/>
    </source>
</evidence>
<dbReference type="GO" id="GO:0005975">
    <property type="term" value="P:carbohydrate metabolic process"/>
    <property type="evidence" value="ECO:0007669"/>
    <property type="project" value="InterPro"/>
</dbReference>
<dbReference type="SUPFAM" id="SSF51126">
    <property type="entry name" value="Pectin lyase-like"/>
    <property type="match status" value="1"/>
</dbReference>
<dbReference type="Gene3D" id="2.160.20.10">
    <property type="entry name" value="Single-stranded right-handed beta-helix, Pectin lyase-like"/>
    <property type="match status" value="1"/>
</dbReference>
<dbReference type="InterPro" id="IPR012334">
    <property type="entry name" value="Pectin_lyas_fold"/>
</dbReference>
<comment type="subcellular location">
    <subcellularLocation>
        <location evidence="1">Secreted</location>
        <location evidence="1">Cell wall</location>
    </subcellularLocation>
</comment>
<dbReference type="InterPro" id="IPR011050">
    <property type="entry name" value="Pectin_lyase_fold/virulence"/>
</dbReference>
<dbReference type="EMBL" id="CM000884">
    <property type="protein sequence ID" value="KQJ84052.1"/>
    <property type="molecule type" value="Genomic_DNA"/>
</dbReference>
<dbReference type="GO" id="GO:0004650">
    <property type="term" value="F:polygalacturonase activity"/>
    <property type="evidence" value="ECO:0007669"/>
    <property type="project" value="InterPro"/>
</dbReference>
<dbReference type="STRING" id="15368.A0A0Q3ECD1"/>
<comment type="similarity">
    <text evidence="2 9">Belongs to the glycosyl hydrolase 28 family.</text>
</comment>
<accession>A0A0Q3ECD1</accession>
<proteinExistence type="inferred from homology"/>
<dbReference type="Gramene" id="KQJ84052">
    <property type="protein sequence ID" value="KQJ84052"/>
    <property type="gene ID" value="BRADI_5g18370v3"/>
</dbReference>
<keyword evidence="5 9" id="KW-0378">Hydrolase</keyword>
<evidence type="ECO:0000256" key="8">
    <source>
        <dbReference type="PROSITE-ProRule" id="PRU10052"/>
    </source>
</evidence>
<keyword evidence="13" id="KW-1185">Reference proteome</keyword>
<keyword evidence="10" id="KW-0732">Signal</keyword>
<keyword evidence="4" id="KW-0964">Secreted</keyword>
<evidence type="ECO:0000256" key="7">
    <source>
        <dbReference type="ARBA" id="ARBA00023316"/>
    </source>
</evidence>
<organism evidence="11">
    <name type="scientific">Brachypodium distachyon</name>
    <name type="common">Purple false brome</name>
    <name type="synonym">Trachynia distachya</name>
    <dbReference type="NCBI Taxonomy" id="15368"/>
    <lineage>
        <taxon>Eukaryota</taxon>
        <taxon>Viridiplantae</taxon>
        <taxon>Streptophyta</taxon>
        <taxon>Embryophyta</taxon>
        <taxon>Tracheophyta</taxon>
        <taxon>Spermatophyta</taxon>
        <taxon>Magnoliopsida</taxon>
        <taxon>Liliopsida</taxon>
        <taxon>Poales</taxon>
        <taxon>Poaceae</taxon>
        <taxon>BOP clade</taxon>
        <taxon>Pooideae</taxon>
        <taxon>Stipodae</taxon>
        <taxon>Brachypodieae</taxon>
        <taxon>Brachypodium</taxon>
    </lineage>
</organism>
<evidence type="ECO:0000256" key="10">
    <source>
        <dbReference type="SAM" id="SignalP"/>
    </source>
</evidence>
<evidence type="ECO:0000256" key="9">
    <source>
        <dbReference type="RuleBase" id="RU361169"/>
    </source>
</evidence>
<dbReference type="PROSITE" id="PS00502">
    <property type="entry name" value="POLYGALACTURONASE"/>
    <property type="match status" value="1"/>
</dbReference>
<keyword evidence="6 9" id="KW-0326">Glycosidase</keyword>
<evidence type="ECO:0000313" key="13">
    <source>
        <dbReference type="Proteomes" id="UP000008810"/>
    </source>
</evidence>
<dbReference type="AlphaFoldDB" id="A0A0Q3ECD1"/>
<dbReference type="InterPro" id="IPR000743">
    <property type="entry name" value="Glyco_hydro_28"/>
</dbReference>
<reference evidence="11 12" key="1">
    <citation type="journal article" date="2010" name="Nature">
        <title>Genome sequencing and analysis of the model grass Brachypodium distachyon.</title>
        <authorList>
            <consortium name="International Brachypodium Initiative"/>
        </authorList>
    </citation>
    <scope>NUCLEOTIDE SEQUENCE [LARGE SCALE GENOMIC DNA]</scope>
    <source>
        <strain evidence="11 12">Bd21</strain>
    </source>
</reference>
<dbReference type="InterPro" id="IPR006626">
    <property type="entry name" value="PbH1"/>
</dbReference>
<name>A0A0Q3ECD1_BRADI</name>
<sequence>MGLTIIGVRTAILLLLACLAAARGQERAFSVVNFGARGDGTTDDTKAFEQAWAATCGARGPSATLHVPANRSFLVGPTTFHGPCTSARVTVQVLGTITAPPSTSAAWKWSDYWLMFQQVRGLTVTGGSAGVLDGRGQTWWPRKCKRNALKLVSCDGLELSYLSSKDSPQMHIVVSTSRGVNMTHLTITAPGDSPNTDGIHLDRSEGVQITGSTIGTGDDCVSIGSGTRFVTVDGLVCGPGHGVSVGSLGRKGSNAAVEYIDVRNVHFINTSNGARIKTWLGGQGYARSISFTDIKFTNVDHPVVINQFYVDRAIQSMGGVAIRNITYTNLNGTSSQKTAVAFDCSESGSCTGIHVNSMAITGTDGQATVARCQNVQGDTSGNVSPHIPCLG</sequence>
<feature type="chain" id="PRO_5035999487" description="Polygalacturonase" evidence="10">
    <location>
        <begin position="25"/>
        <end position="391"/>
    </location>
</feature>
<protein>
    <recommendedName>
        <fullName evidence="14">Polygalacturonase</fullName>
    </recommendedName>
</protein>
<evidence type="ECO:0000256" key="5">
    <source>
        <dbReference type="ARBA" id="ARBA00022801"/>
    </source>
</evidence>